<evidence type="ECO:0000313" key="2">
    <source>
        <dbReference type="Proteomes" id="UP000000483"/>
    </source>
</evidence>
<reference evidence="2" key="2">
    <citation type="submission" date="2011-03" db="EMBL/GenBank/DDBJ databases">
        <title>The complete genome of Desulfobacca acetoxidans DSM 11109.</title>
        <authorList>
            <consortium name="US DOE Joint Genome Institute (JGI-PGF)"/>
            <person name="Lucas S."/>
            <person name="Copeland A."/>
            <person name="Lapidus A."/>
            <person name="Bruce D."/>
            <person name="Goodwin L."/>
            <person name="Pitluck S."/>
            <person name="Peters L."/>
            <person name="Kyrpides N."/>
            <person name="Mavromatis K."/>
            <person name="Ivanova N."/>
            <person name="Ovchinnikova G."/>
            <person name="Teshima H."/>
            <person name="Detter J.C."/>
            <person name="Han C."/>
            <person name="Land M."/>
            <person name="Hauser L."/>
            <person name="Markowitz V."/>
            <person name="Cheng J.-F."/>
            <person name="Hugenholtz P."/>
            <person name="Woyke T."/>
            <person name="Wu D."/>
            <person name="Spring S."/>
            <person name="Schueler E."/>
            <person name="Brambilla E."/>
            <person name="Klenk H.-P."/>
            <person name="Eisen J.A."/>
        </authorList>
    </citation>
    <scope>NUCLEOTIDE SEQUENCE [LARGE SCALE GENOMIC DNA]</scope>
    <source>
        <strain evidence="2">ATCC 700848 / DSM 11109 / ASRB2</strain>
    </source>
</reference>
<dbReference type="RefSeq" id="WP_013706099.1">
    <property type="nucleotide sequence ID" value="NC_015388.1"/>
</dbReference>
<evidence type="ECO:0000313" key="1">
    <source>
        <dbReference type="EMBL" id="AEB08987.1"/>
    </source>
</evidence>
<protein>
    <submittedName>
        <fullName evidence="1">Uncharacterized protein</fullName>
    </submittedName>
</protein>
<sequence>MGTSSARKAPVGKFWRRAKTLASRYASGQDASTPRVKEVVAGYLTALEQPSGEREMTGGGAIMPALVQTATSLAHFYALLVEQGWTAALNHLGVDQATAQTPGTLIPALLDRLAGPGARLKEATLRSALIDHLTACLATTADPYTKTADPEPGDLPMVNRVLNFLGLALFQRFLSDLGESLEFKAPSVIFGIKRQEEVKSYILAQSCVLAEISYRSSCTLSSQPAEAVEQLLTRLVDHLRGRHGD</sequence>
<name>F2NCC3_DESAR</name>
<dbReference type="KEGG" id="dao:Desac_1123"/>
<gene>
    <name evidence="1" type="ordered locus">Desac_1123</name>
</gene>
<proteinExistence type="predicted"/>
<dbReference type="AlphaFoldDB" id="F2NCC3"/>
<reference evidence="1 2" key="1">
    <citation type="journal article" date="2011" name="Stand. Genomic Sci.">
        <title>Complete genome sequence of the acetate-degrading sulfate reducer Desulfobacca acetoxidans type strain (ASRB2).</title>
        <authorList>
            <person name="Goker M."/>
            <person name="Teshima H."/>
            <person name="Lapidus A."/>
            <person name="Nolan M."/>
            <person name="Lucas S."/>
            <person name="Hammon N."/>
            <person name="Deshpande S."/>
            <person name="Cheng J.F."/>
            <person name="Tapia R."/>
            <person name="Han C."/>
            <person name="Goodwin L."/>
            <person name="Pitluck S."/>
            <person name="Huntemann M."/>
            <person name="Liolios K."/>
            <person name="Ivanova N."/>
            <person name="Pagani I."/>
            <person name="Mavromatis K."/>
            <person name="Ovchinikova G."/>
            <person name="Pati A."/>
            <person name="Chen A."/>
            <person name="Palaniappan K."/>
            <person name="Land M."/>
            <person name="Hauser L."/>
            <person name="Brambilla E.M."/>
            <person name="Rohde M."/>
            <person name="Spring S."/>
            <person name="Detter J.C."/>
            <person name="Woyke T."/>
            <person name="Bristow J."/>
            <person name="Eisen J.A."/>
            <person name="Markowitz V."/>
            <person name="Hugenholtz P."/>
            <person name="Kyrpides N.C."/>
            <person name="Klenk H.P."/>
        </authorList>
    </citation>
    <scope>NUCLEOTIDE SEQUENCE [LARGE SCALE GENOMIC DNA]</scope>
    <source>
        <strain evidence="2">ATCC 700848 / DSM 11109 / ASRB2</strain>
    </source>
</reference>
<dbReference type="EMBL" id="CP002629">
    <property type="protein sequence ID" value="AEB08987.1"/>
    <property type="molecule type" value="Genomic_DNA"/>
</dbReference>
<organism evidence="1 2">
    <name type="scientific">Desulfobacca acetoxidans (strain ATCC 700848 / DSM 11109 / ASRB2)</name>
    <dbReference type="NCBI Taxonomy" id="880072"/>
    <lineage>
        <taxon>Bacteria</taxon>
        <taxon>Pseudomonadati</taxon>
        <taxon>Thermodesulfobacteriota</taxon>
        <taxon>Desulfobaccia</taxon>
        <taxon>Desulfobaccales</taxon>
        <taxon>Desulfobaccaceae</taxon>
        <taxon>Desulfobacca</taxon>
    </lineage>
</organism>
<accession>F2NCC3</accession>
<keyword evidence="2" id="KW-1185">Reference proteome</keyword>
<dbReference type="Proteomes" id="UP000000483">
    <property type="component" value="Chromosome"/>
</dbReference>
<dbReference type="STRING" id="880072.Desac_1123"/>
<dbReference type="HOGENOM" id="CLU_1132162_0_0_7"/>